<evidence type="ECO:0000313" key="3">
    <source>
        <dbReference type="Proteomes" id="UP000234681"/>
    </source>
</evidence>
<proteinExistence type="predicted"/>
<organism evidence="2 3">
    <name type="scientific">Rattus norvegicus</name>
    <name type="common">Rat</name>
    <dbReference type="NCBI Taxonomy" id="10116"/>
    <lineage>
        <taxon>Eukaryota</taxon>
        <taxon>Metazoa</taxon>
        <taxon>Chordata</taxon>
        <taxon>Craniata</taxon>
        <taxon>Vertebrata</taxon>
        <taxon>Euteleostomi</taxon>
        <taxon>Mammalia</taxon>
        <taxon>Eutheria</taxon>
        <taxon>Euarchontoglires</taxon>
        <taxon>Glires</taxon>
        <taxon>Rodentia</taxon>
        <taxon>Myomorpha</taxon>
        <taxon>Muroidea</taxon>
        <taxon>Muridae</taxon>
        <taxon>Murinae</taxon>
        <taxon>Rattus</taxon>
    </lineage>
</organism>
<gene>
    <name evidence="2 4" type="primary">Tff1</name>
    <name evidence="2" type="ORF">rCG_60838</name>
</gene>
<evidence type="ECO:0000313" key="4">
    <source>
        <dbReference type="RGD" id="620707"/>
    </source>
</evidence>
<dbReference type="AlphaFoldDB" id="A6JJY9"/>
<feature type="non-terminal residue" evidence="2">
    <location>
        <position position="89"/>
    </location>
</feature>
<dbReference type="EMBL" id="CH473988">
    <property type="protein sequence ID" value="EDL97005.1"/>
    <property type="molecule type" value="Genomic_DNA"/>
</dbReference>
<protein>
    <submittedName>
        <fullName evidence="2">Trefoil factor 1</fullName>
    </submittedName>
</protein>
<dbReference type="Proteomes" id="UP000234681">
    <property type="component" value="Chromosome 20"/>
</dbReference>
<feature type="region of interest" description="Disordered" evidence="1">
    <location>
        <begin position="1"/>
        <end position="45"/>
    </location>
</feature>
<evidence type="ECO:0000256" key="1">
    <source>
        <dbReference type="SAM" id="MobiDB-lite"/>
    </source>
</evidence>
<accession>A6JJY9</accession>
<evidence type="ECO:0000313" key="2">
    <source>
        <dbReference type="EMBL" id="EDL97005.1"/>
    </source>
</evidence>
<dbReference type="RGD" id="620707">
    <property type="gene designation" value="Tff1"/>
</dbReference>
<name>A6JJY9_RAT</name>
<reference evidence="3" key="1">
    <citation type="submission" date="2005-09" db="EMBL/GenBank/DDBJ databases">
        <authorList>
            <person name="Mural R.J."/>
            <person name="Li P.W."/>
            <person name="Adams M.D."/>
            <person name="Amanatides P.G."/>
            <person name="Baden-Tillson H."/>
            <person name="Barnstead M."/>
            <person name="Chin S.H."/>
            <person name="Dew I."/>
            <person name="Evans C.A."/>
            <person name="Ferriera S."/>
            <person name="Flanigan M."/>
            <person name="Fosler C."/>
            <person name="Glodek A."/>
            <person name="Gu Z."/>
            <person name="Holt R.A."/>
            <person name="Jennings D."/>
            <person name="Kraft C.L."/>
            <person name="Lu F."/>
            <person name="Nguyen T."/>
            <person name="Nusskern D.R."/>
            <person name="Pfannkoch C.M."/>
            <person name="Sitter C."/>
            <person name="Sutton G.G."/>
            <person name="Venter J.C."/>
            <person name="Wang Z."/>
            <person name="Woodage T."/>
            <person name="Zheng X.H."/>
            <person name="Zhong F."/>
        </authorList>
    </citation>
    <scope>NUCLEOTIDE SEQUENCE [LARGE SCALE GENOMIC DNA]</scope>
    <source>
        <strain>BN</strain>
        <strain evidence="3">Sprague-Dawley</strain>
    </source>
</reference>
<sequence length="89" mass="9917">MTVSGGSHGASDLWSLRTSKKKNVPSKVHPRELVTSRLGTPSPKPGPWSHLAHLLHTHLFGGWIWPGDTVQPLRLLTLKFGLIIKRYEC</sequence>